<comment type="caution">
    <text evidence="4">The sequence shown here is derived from an EMBL/GenBank/DDBJ whole genome shotgun (WGS) entry which is preliminary data.</text>
</comment>
<dbReference type="PANTHER" id="PTHR46825">
    <property type="entry name" value="D-ALANYL-D-ALANINE-CARBOXYPEPTIDASE/ENDOPEPTIDASE AMPH"/>
    <property type="match status" value="1"/>
</dbReference>
<organism evidence="4 6">
    <name type="scientific">Adineta ricciae</name>
    <name type="common">Rotifer</name>
    <dbReference type="NCBI Taxonomy" id="249248"/>
    <lineage>
        <taxon>Eukaryota</taxon>
        <taxon>Metazoa</taxon>
        <taxon>Spiralia</taxon>
        <taxon>Gnathifera</taxon>
        <taxon>Rotifera</taxon>
        <taxon>Eurotatoria</taxon>
        <taxon>Bdelloidea</taxon>
        <taxon>Adinetida</taxon>
        <taxon>Adinetidae</taxon>
        <taxon>Adineta</taxon>
    </lineage>
</organism>
<dbReference type="EMBL" id="CAJNOR010000101">
    <property type="protein sequence ID" value="CAF0796835.1"/>
    <property type="molecule type" value="Genomic_DNA"/>
</dbReference>
<dbReference type="InterPro" id="IPR012338">
    <property type="entry name" value="Beta-lactam/transpept-like"/>
</dbReference>
<evidence type="ECO:0000313" key="4">
    <source>
        <dbReference type="EMBL" id="CAF1264037.1"/>
    </source>
</evidence>
<reference evidence="4" key="1">
    <citation type="submission" date="2021-02" db="EMBL/GenBank/DDBJ databases">
        <authorList>
            <person name="Nowell W R."/>
        </authorList>
    </citation>
    <scope>NUCLEOTIDE SEQUENCE</scope>
</reference>
<dbReference type="Proteomes" id="UP000663828">
    <property type="component" value="Unassembled WGS sequence"/>
</dbReference>
<gene>
    <name evidence="4" type="ORF">EDS130_LOCUS28665</name>
    <name evidence="3" type="ORF">XAT740_LOCUS2769</name>
</gene>
<evidence type="ECO:0000313" key="6">
    <source>
        <dbReference type="Proteomes" id="UP000663852"/>
    </source>
</evidence>
<evidence type="ECO:0000259" key="2">
    <source>
        <dbReference type="Pfam" id="PF00144"/>
    </source>
</evidence>
<evidence type="ECO:0000313" key="3">
    <source>
        <dbReference type="EMBL" id="CAF0796835.1"/>
    </source>
</evidence>
<name>A0A815B194_ADIRI</name>
<feature type="domain" description="Beta-lactamase-related" evidence="2">
    <location>
        <begin position="13"/>
        <end position="332"/>
    </location>
</feature>
<dbReference type="SUPFAM" id="SSF56601">
    <property type="entry name" value="beta-lactamase/transpeptidase-like"/>
    <property type="match status" value="1"/>
</dbReference>
<dbReference type="Pfam" id="PF00144">
    <property type="entry name" value="Beta-lactamase"/>
    <property type="match status" value="1"/>
</dbReference>
<accession>A0A815B194</accession>
<dbReference type="OrthoDB" id="5946976at2759"/>
<evidence type="ECO:0000313" key="5">
    <source>
        <dbReference type="Proteomes" id="UP000663828"/>
    </source>
</evidence>
<keyword evidence="5" id="KW-1185">Reference proteome</keyword>
<dbReference type="Proteomes" id="UP000663852">
    <property type="component" value="Unassembled WGS sequence"/>
</dbReference>
<sequence>MHASSQNHNYHQIDEYIRSEMKKQKIPGLSMAIIKNNQMVYGQGYGYSNLEHQIPAKLETVYQSGSMGKQFTALAVMILVERGLINLDTRVKEYLHDAPKAWKNITVRHLLTHTAGTTDYPSDFDYQQDNDEDTMWKMIKKIPLDFQPGEQYSYSNLGYVTLGILIGRVTGEFYGDFLQKNIFQPLGMKTARIISESDIVANRASGYELVNGKVKNQEWVAPSLNSFADGALYLSIYDMVRYEVGLNSNAILKKQTSFDQMWTAVKLNDGTTYPYGFGWSTDETINGLRVVKHGGTWQGFETFIVRVLNANVTVVVFANLDEADPETMATHILEMYDPQFALKPSVDGEEEGEDDDEEDDDEEDE</sequence>
<dbReference type="InterPro" id="IPR001466">
    <property type="entry name" value="Beta-lactam-related"/>
</dbReference>
<dbReference type="PANTHER" id="PTHR46825:SF9">
    <property type="entry name" value="BETA-LACTAMASE-RELATED DOMAIN-CONTAINING PROTEIN"/>
    <property type="match status" value="1"/>
</dbReference>
<protein>
    <recommendedName>
        <fullName evidence="2">Beta-lactamase-related domain-containing protein</fullName>
    </recommendedName>
</protein>
<feature type="compositionally biased region" description="Acidic residues" evidence="1">
    <location>
        <begin position="347"/>
        <end position="365"/>
    </location>
</feature>
<dbReference type="InterPro" id="IPR050491">
    <property type="entry name" value="AmpC-like"/>
</dbReference>
<feature type="region of interest" description="Disordered" evidence="1">
    <location>
        <begin position="342"/>
        <end position="365"/>
    </location>
</feature>
<dbReference type="Gene3D" id="3.40.710.10">
    <property type="entry name" value="DD-peptidase/beta-lactamase superfamily"/>
    <property type="match status" value="1"/>
</dbReference>
<dbReference type="EMBL" id="CAJNOJ010000188">
    <property type="protein sequence ID" value="CAF1264037.1"/>
    <property type="molecule type" value="Genomic_DNA"/>
</dbReference>
<evidence type="ECO:0000256" key="1">
    <source>
        <dbReference type="SAM" id="MobiDB-lite"/>
    </source>
</evidence>
<dbReference type="AlphaFoldDB" id="A0A815B194"/>
<proteinExistence type="predicted"/>